<dbReference type="CDD" id="cd01001">
    <property type="entry name" value="PBP2_HisJ_LAO_like"/>
    <property type="match status" value="1"/>
</dbReference>
<organism evidence="8 9">
    <name type="scientific">Rhizobium soli</name>
    <dbReference type="NCBI Taxonomy" id="424798"/>
    <lineage>
        <taxon>Bacteria</taxon>
        <taxon>Pseudomonadati</taxon>
        <taxon>Pseudomonadota</taxon>
        <taxon>Alphaproteobacteria</taxon>
        <taxon>Hyphomicrobiales</taxon>
        <taxon>Rhizobiaceae</taxon>
        <taxon>Rhizobium/Agrobacterium group</taxon>
        <taxon>Rhizobium</taxon>
    </lineage>
</organism>
<proteinExistence type="inferred from homology"/>
<evidence type="ECO:0000256" key="3">
    <source>
        <dbReference type="ARBA" id="ARBA00022729"/>
    </source>
</evidence>
<evidence type="ECO:0000313" key="9">
    <source>
        <dbReference type="Proteomes" id="UP000585437"/>
    </source>
</evidence>
<gene>
    <name evidence="8" type="ORF">F4695_004091</name>
</gene>
<evidence type="ECO:0000313" key="8">
    <source>
        <dbReference type="EMBL" id="MBB6510699.1"/>
    </source>
</evidence>
<evidence type="ECO:0000256" key="5">
    <source>
        <dbReference type="SAM" id="SignalP"/>
    </source>
</evidence>
<comment type="similarity">
    <text evidence="2 4">Belongs to the bacterial solute-binding protein 3 family.</text>
</comment>
<evidence type="ECO:0000256" key="4">
    <source>
        <dbReference type="RuleBase" id="RU003744"/>
    </source>
</evidence>
<dbReference type="PANTHER" id="PTHR35936">
    <property type="entry name" value="MEMBRANE-BOUND LYTIC MUREIN TRANSGLYCOSYLASE F"/>
    <property type="match status" value="1"/>
</dbReference>
<feature type="chain" id="PRO_5031234727" evidence="5">
    <location>
        <begin position="32"/>
        <end position="269"/>
    </location>
</feature>
<keyword evidence="9" id="KW-1185">Reference proteome</keyword>
<comment type="caution">
    <text evidence="8">The sequence shown here is derived from an EMBL/GenBank/DDBJ whole genome shotgun (WGS) entry which is preliminary data.</text>
</comment>
<keyword evidence="3 5" id="KW-0732">Signal</keyword>
<evidence type="ECO:0000256" key="2">
    <source>
        <dbReference type="ARBA" id="ARBA00010333"/>
    </source>
</evidence>
<dbReference type="SMART" id="SM00062">
    <property type="entry name" value="PBPb"/>
    <property type="match status" value="1"/>
</dbReference>
<reference evidence="8 9" key="1">
    <citation type="submission" date="2020-08" db="EMBL/GenBank/DDBJ databases">
        <title>The Agave Microbiome: Exploring the role of microbial communities in plant adaptations to desert environments.</title>
        <authorList>
            <person name="Partida-Martinez L.P."/>
        </authorList>
    </citation>
    <scope>NUCLEOTIDE SEQUENCE [LARGE SCALE GENOMIC DNA]</scope>
    <source>
        <strain evidence="8 9">AS3.12</strain>
    </source>
</reference>
<dbReference type="InterPro" id="IPR001638">
    <property type="entry name" value="Solute-binding_3/MltF_N"/>
</dbReference>
<dbReference type="PANTHER" id="PTHR35936:SF17">
    <property type="entry name" value="ARGININE-BINDING EXTRACELLULAR PROTEIN ARTP"/>
    <property type="match status" value="1"/>
</dbReference>
<dbReference type="InterPro" id="IPR018313">
    <property type="entry name" value="SBP_3_CS"/>
</dbReference>
<feature type="domain" description="Solute-binding protein family 3/N-terminal" evidence="6">
    <location>
        <begin position="39"/>
        <end position="267"/>
    </location>
</feature>
<dbReference type="Gene3D" id="3.40.190.10">
    <property type="entry name" value="Periplasmic binding protein-like II"/>
    <property type="match status" value="2"/>
</dbReference>
<sequence length="269" mass="29666">MPKMNPRALITLCIAASLLLLPTHNLREAVAADRAGDQKIKVAFEGGFPPFNYVDSSGQLQGFDVDIAKALCETARLSCELVVQEWTDMIPNLLSNKYDMIVSSMSMSAERRKLVTFSDKYYDSPSVFIARKDSVLTTISDESLKGLRVGIAAETSQQAYIKKFFPSAETTVFRSSPELYKALANEDVDVMLEDKLAVYDWLTNTNEGRCCKFVGTDVKDTSIFGEGAGIAFRKDDAALTAKINAALAELQAGEVYDSINAKYFPFSIR</sequence>
<dbReference type="Proteomes" id="UP000585437">
    <property type="component" value="Unassembled WGS sequence"/>
</dbReference>
<evidence type="ECO:0000259" key="7">
    <source>
        <dbReference type="SMART" id="SM00079"/>
    </source>
</evidence>
<evidence type="ECO:0000256" key="1">
    <source>
        <dbReference type="ARBA" id="ARBA00004418"/>
    </source>
</evidence>
<dbReference type="SMART" id="SM00079">
    <property type="entry name" value="PBPe"/>
    <property type="match status" value="1"/>
</dbReference>
<evidence type="ECO:0000259" key="6">
    <source>
        <dbReference type="SMART" id="SM00062"/>
    </source>
</evidence>
<dbReference type="GO" id="GO:0015276">
    <property type="term" value="F:ligand-gated monoatomic ion channel activity"/>
    <property type="evidence" value="ECO:0007669"/>
    <property type="project" value="InterPro"/>
</dbReference>
<dbReference type="GO" id="GO:0042597">
    <property type="term" value="C:periplasmic space"/>
    <property type="evidence" value="ECO:0007669"/>
    <property type="project" value="UniProtKB-SubCell"/>
</dbReference>
<protein>
    <submittedName>
        <fullName evidence="8">Polar amino acid transport system substrate-binding protein</fullName>
    </submittedName>
</protein>
<dbReference type="PROSITE" id="PS01039">
    <property type="entry name" value="SBP_BACTERIAL_3"/>
    <property type="match status" value="1"/>
</dbReference>
<dbReference type="InterPro" id="IPR001320">
    <property type="entry name" value="Iontro_rcpt_C"/>
</dbReference>
<dbReference type="Pfam" id="PF00497">
    <property type="entry name" value="SBP_bac_3"/>
    <property type="match status" value="1"/>
</dbReference>
<dbReference type="AlphaFoldDB" id="A0A7X0JPD8"/>
<dbReference type="GO" id="GO:0016020">
    <property type="term" value="C:membrane"/>
    <property type="evidence" value="ECO:0007669"/>
    <property type="project" value="InterPro"/>
</dbReference>
<accession>A0A7X0JPD8</accession>
<name>A0A7X0JPD8_9HYPH</name>
<feature type="signal peptide" evidence="5">
    <location>
        <begin position="1"/>
        <end position="31"/>
    </location>
</feature>
<dbReference type="SUPFAM" id="SSF53850">
    <property type="entry name" value="Periplasmic binding protein-like II"/>
    <property type="match status" value="1"/>
</dbReference>
<dbReference type="EMBL" id="JACHBU010000010">
    <property type="protein sequence ID" value="MBB6510699.1"/>
    <property type="molecule type" value="Genomic_DNA"/>
</dbReference>
<comment type="subcellular location">
    <subcellularLocation>
        <location evidence="1">Periplasm</location>
    </subcellularLocation>
</comment>
<feature type="domain" description="Ionotropic glutamate receptor C-terminal" evidence="7">
    <location>
        <begin position="39"/>
        <end position="266"/>
    </location>
</feature>